<gene>
    <name evidence="1" type="ORF">NC653_003015</name>
</gene>
<evidence type="ECO:0000313" key="2">
    <source>
        <dbReference type="Proteomes" id="UP001164929"/>
    </source>
</evidence>
<comment type="caution">
    <text evidence="1">The sequence shown here is derived from an EMBL/GenBank/DDBJ whole genome shotgun (WGS) entry which is preliminary data.</text>
</comment>
<organism evidence="1 2">
    <name type="scientific">Populus alba x Populus x berolinensis</name>
    <dbReference type="NCBI Taxonomy" id="444605"/>
    <lineage>
        <taxon>Eukaryota</taxon>
        <taxon>Viridiplantae</taxon>
        <taxon>Streptophyta</taxon>
        <taxon>Embryophyta</taxon>
        <taxon>Tracheophyta</taxon>
        <taxon>Spermatophyta</taxon>
        <taxon>Magnoliopsida</taxon>
        <taxon>eudicotyledons</taxon>
        <taxon>Gunneridae</taxon>
        <taxon>Pentapetalae</taxon>
        <taxon>rosids</taxon>
        <taxon>fabids</taxon>
        <taxon>Malpighiales</taxon>
        <taxon>Salicaceae</taxon>
        <taxon>Saliceae</taxon>
        <taxon>Populus</taxon>
    </lineage>
</organism>
<name>A0AAD6RQH6_9ROSI</name>
<keyword evidence="2" id="KW-1185">Reference proteome</keyword>
<dbReference type="AlphaFoldDB" id="A0AAD6RQH6"/>
<proteinExistence type="predicted"/>
<evidence type="ECO:0000313" key="1">
    <source>
        <dbReference type="EMBL" id="KAJ7013172.1"/>
    </source>
</evidence>
<protein>
    <submittedName>
        <fullName evidence="1">Uncharacterized protein</fullName>
    </submittedName>
</protein>
<accession>A0AAD6RQH6</accession>
<sequence length="117" mass="12963">MSTVYFEVKKDPFIQGANGTPAWERREESRNGGLVKATAEEVGVIGFMGLTGLGRQILCSGVPPLLHHYQSAPPFSLHVSGLDINFSVGCRLVTSDLSRRQWPITCDMLRLLLKLDY</sequence>
<reference evidence="1 2" key="1">
    <citation type="journal article" date="2023" name="Mol. Ecol. Resour.">
        <title>Chromosome-level genome assembly of a triploid poplar Populus alba 'Berolinensis'.</title>
        <authorList>
            <person name="Chen S."/>
            <person name="Yu Y."/>
            <person name="Wang X."/>
            <person name="Wang S."/>
            <person name="Zhang T."/>
            <person name="Zhou Y."/>
            <person name="He R."/>
            <person name="Meng N."/>
            <person name="Wang Y."/>
            <person name="Liu W."/>
            <person name="Liu Z."/>
            <person name="Liu J."/>
            <person name="Guo Q."/>
            <person name="Huang H."/>
            <person name="Sederoff R.R."/>
            <person name="Wang G."/>
            <person name="Qu G."/>
            <person name="Chen S."/>
        </authorList>
    </citation>
    <scope>NUCLEOTIDE SEQUENCE [LARGE SCALE GENOMIC DNA]</scope>
    <source>
        <strain evidence="1">SC-2020</strain>
    </source>
</reference>
<dbReference type="EMBL" id="JAQIZT010000001">
    <property type="protein sequence ID" value="KAJ7013172.1"/>
    <property type="molecule type" value="Genomic_DNA"/>
</dbReference>
<dbReference type="Proteomes" id="UP001164929">
    <property type="component" value="Chromosome 1"/>
</dbReference>